<evidence type="ECO:0000313" key="1">
    <source>
        <dbReference type="EMBL" id="KTC91975.1"/>
    </source>
</evidence>
<reference evidence="2 4" key="2">
    <citation type="submission" date="2018-06" db="EMBL/GenBank/DDBJ databases">
        <authorList>
            <consortium name="Pathogen Informatics"/>
            <person name="Doyle S."/>
        </authorList>
    </citation>
    <scope>NUCLEOTIDE SEQUENCE [LARGE SCALE GENOMIC DNA]</scope>
    <source>
        <strain evidence="2 4">NCTC12438</strain>
    </source>
</reference>
<dbReference type="RefSeq" id="WP_058463976.1">
    <property type="nucleotide sequence ID" value="NZ_CAAAHQ010000021.1"/>
</dbReference>
<protein>
    <submittedName>
        <fullName evidence="1 2">Eukaryotic small stress protein</fullName>
    </submittedName>
</protein>
<proteinExistence type="predicted"/>
<evidence type="ECO:0000313" key="2">
    <source>
        <dbReference type="EMBL" id="STX33723.1"/>
    </source>
</evidence>
<dbReference type="AlphaFoldDB" id="A0A378IFC7"/>
<dbReference type="SUPFAM" id="SSF51197">
    <property type="entry name" value="Clavaminate synthase-like"/>
    <property type="match status" value="1"/>
</dbReference>
<sequence>MQIKHIRVLEYEYGYEELIKNILYNSNEPILIKIKNFTDKFSLDYFIDRFSGETIYSTFENNLFVNHQRSRLKTALCEIKMNKPYRIFSQIFPRNESKKIEEYVPLWQKFPLRPRFFNKDYKVGYYFGGNGAHTEMHYDREHCCNLHLCLSGKKNSYYSPKTKAIIFINFLLLVIAL</sequence>
<gene>
    <name evidence="1" type="ORF">Lcin_0754</name>
    <name evidence="2" type="ORF">NCTC12438_00296</name>
</gene>
<accession>A0A378IFC7</accession>
<evidence type="ECO:0000313" key="3">
    <source>
        <dbReference type="Proteomes" id="UP000054854"/>
    </source>
</evidence>
<dbReference type="EMBL" id="LNXX01000007">
    <property type="protein sequence ID" value="KTC91975.1"/>
    <property type="molecule type" value="Genomic_DNA"/>
</dbReference>
<dbReference type="Proteomes" id="UP000054854">
    <property type="component" value="Unassembled WGS sequence"/>
</dbReference>
<evidence type="ECO:0000313" key="4">
    <source>
        <dbReference type="Proteomes" id="UP000255316"/>
    </source>
</evidence>
<name>A0A378IFC7_9GAMM</name>
<dbReference type="Gene3D" id="2.60.120.650">
    <property type="entry name" value="Cupin"/>
    <property type="match status" value="1"/>
</dbReference>
<keyword evidence="3" id="KW-1185">Reference proteome</keyword>
<dbReference type="EMBL" id="UGNX01000001">
    <property type="protein sequence ID" value="STX33723.1"/>
    <property type="molecule type" value="Genomic_DNA"/>
</dbReference>
<organism evidence="2 4">
    <name type="scientific">Legionella cincinnatiensis</name>
    <dbReference type="NCBI Taxonomy" id="28085"/>
    <lineage>
        <taxon>Bacteria</taxon>
        <taxon>Pseudomonadati</taxon>
        <taxon>Pseudomonadota</taxon>
        <taxon>Gammaproteobacteria</taxon>
        <taxon>Legionellales</taxon>
        <taxon>Legionellaceae</taxon>
        <taxon>Legionella</taxon>
    </lineage>
</organism>
<reference evidence="1 3" key="1">
    <citation type="submission" date="2015-11" db="EMBL/GenBank/DDBJ databases">
        <title>Genomic analysis of 38 Legionella species identifies large and diverse effector repertoires.</title>
        <authorList>
            <person name="Burstein D."/>
            <person name="Amaro F."/>
            <person name="Zusman T."/>
            <person name="Lifshitz Z."/>
            <person name="Cohen O."/>
            <person name="Gilbert J.A."/>
            <person name="Pupko T."/>
            <person name="Shuman H.A."/>
            <person name="Segal G."/>
        </authorList>
    </citation>
    <scope>NUCLEOTIDE SEQUENCE [LARGE SCALE GENOMIC DNA]</scope>
    <source>
        <strain evidence="1 3">CDC#72-OH-14</strain>
    </source>
</reference>
<dbReference type="Proteomes" id="UP000255316">
    <property type="component" value="Unassembled WGS sequence"/>
</dbReference>